<dbReference type="PANTHER" id="PTHR42908:SF10">
    <property type="entry name" value="EUKARYOTIC TRANSLATION ELONGATION FACTOR 2"/>
    <property type="match status" value="1"/>
</dbReference>
<evidence type="ECO:0000313" key="11">
    <source>
        <dbReference type="EMBL" id="KAF9982500.1"/>
    </source>
</evidence>
<dbReference type="Gene3D" id="2.40.30.10">
    <property type="entry name" value="Translation factors"/>
    <property type="match status" value="1"/>
</dbReference>
<dbReference type="CDD" id="cd16261">
    <property type="entry name" value="EF2_snRNP_III"/>
    <property type="match status" value="1"/>
</dbReference>
<name>A0A9P6M9G5_9FUNG</name>
<dbReference type="Pfam" id="PF00679">
    <property type="entry name" value="EFG_C"/>
    <property type="match status" value="1"/>
</dbReference>
<dbReference type="InterPro" id="IPR041095">
    <property type="entry name" value="EFG_II"/>
</dbReference>
<dbReference type="InterPro" id="IPR009000">
    <property type="entry name" value="Transl_B-barrel_sf"/>
</dbReference>
<comment type="caution">
    <text evidence="11">The sequence shown here is derived from an EMBL/GenBank/DDBJ whole genome shotgun (WGS) entry which is preliminary data.</text>
</comment>
<dbReference type="Pfam" id="PF00009">
    <property type="entry name" value="GTP_EFTU"/>
    <property type="match status" value="1"/>
</dbReference>
<gene>
    <name evidence="11" type="primary">EFT1_2</name>
    <name evidence="11" type="ORF">BGZ65_002793</name>
</gene>
<dbReference type="SMART" id="SM00838">
    <property type="entry name" value="EFG_C"/>
    <property type="match status" value="1"/>
</dbReference>
<dbReference type="InterPro" id="IPR005517">
    <property type="entry name" value="Transl_elong_EFG/EF2_IV"/>
</dbReference>
<dbReference type="CDD" id="cd04096">
    <property type="entry name" value="eEF2_snRNP_like_C"/>
    <property type="match status" value="1"/>
</dbReference>
<dbReference type="SUPFAM" id="SSF54980">
    <property type="entry name" value="EF-G C-terminal domain-like"/>
    <property type="match status" value="2"/>
</dbReference>
<dbReference type="GO" id="GO:0003924">
    <property type="term" value="F:GTPase activity"/>
    <property type="evidence" value="ECO:0007669"/>
    <property type="project" value="InterPro"/>
</dbReference>
<keyword evidence="6" id="KW-0378">Hydrolase</keyword>
<dbReference type="InterPro" id="IPR027417">
    <property type="entry name" value="P-loop_NTPase"/>
</dbReference>
<dbReference type="Pfam" id="PF03764">
    <property type="entry name" value="EFG_IV"/>
    <property type="match status" value="1"/>
</dbReference>
<comment type="subcellular location">
    <subcellularLocation>
        <location evidence="1">Cytoplasm</location>
    </subcellularLocation>
</comment>
<keyword evidence="7" id="KW-0648">Protein biosynthesis</keyword>
<comment type="function">
    <text evidence="9">Catalyzes the GTP-dependent ribosomal translocation step during translation elongation. During this step, the ribosome changes from the pre-translocational (PRE) to the post-translocational (POST) state as the newly formed A-site-bound peptidyl-tRNA and P-site-bound deacylated tRNA move to the P and E sites, respectively. Catalyzes the coordinated movement of the two tRNA molecules, the mRNA and conformational changes in the ribosome.</text>
</comment>
<dbReference type="FunFam" id="3.30.230.10:FF:000006">
    <property type="entry name" value="Translation elongation factor 2"/>
    <property type="match status" value="1"/>
</dbReference>
<dbReference type="Gene3D" id="3.90.1430.10">
    <property type="entry name" value="Yeast translation eEF2 (G' domain)"/>
    <property type="match status" value="1"/>
</dbReference>
<dbReference type="InterPro" id="IPR035647">
    <property type="entry name" value="EFG_III/V"/>
</dbReference>
<dbReference type="InterPro" id="IPR004161">
    <property type="entry name" value="EFTu-like_2"/>
</dbReference>
<dbReference type="PRINTS" id="PR00315">
    <property type="entry name" value="ELONGATNFCT"/>
</dbReference>
<proteinExistence type="predicted"/>
<evidence type="ECO:0000259" key="10">
    <source>
        <dbReference type="PROSITE" id="PS51722"/>
    </source>
</evidence>
<evidence type="ECO:0000313" key="12">
    <source>
        <dbReference type="Proteomes" id="UP000749646"/>
    </source>
</evidence>
<dbReference type="InterPro" id="IPR000640">
    <property type="entry name" value="EFG_V-like"/>
</dbReference>
<dbReference type="SMART" id="SM00889">
    <property type="entry name" value="EFG_IV"/>
    <property type="match status" value="1"/>
</dbReference>
<dbReference type="Gene3D" id="3.30.70.870">
    <property type="entry name" value="Elongation Factor G (Translational Gtpase), domain 3"/>
    <property type="match status" value="1"/>
</dbReference>
<evidence type="ECO:0000256" key="2">
    <source>
        <dbReference type="ARBA" id="ARBA00017891"/>
    </source>
</evidence>
<dbReference type="InterPro" id="IPR000795">
    <property type="entry name" value="T_Tr_GTP-bd_dom"/>
</dbReference>
<dbReference type="GO" id="GO:0043022">
    <property type="term" value="F:ribosome binding"/>
    <property type="evidence" value="ECO:0007669"/>
    <property type="project" value="TreeGrafter"/>
</dbReference>
<dbReference type="FunFam" id="3.30.70.870:FF:000002">
    <property type="entry name" value="Translation elongation factor 2"/>
    <property type="match status" value="1"/>
</dbReference>
<dbReference type="OrthoDB" id="364892at2759"/>
<dbReference type="CDD" id="cd01681">
    <property type="entry name" value="aeEF2_snRNP_like_IV"/>
    <property type="match status" value="1"/>
</dbReference>
<dbReference type="InterPro" id="IPR014721">
    <property type="entry name" value="Ribsml_uS5_D2-typ_fold_subgr"/>
</dbReference>
<dbReference type="NCBIfam" id="TIGR00231">
    <property type="entry name" value="small_GTP"/>
    <property type="match status" value="1"/>
</dbReference>
<dbReference type="SUPFAM" id="SSF54211">
    <property type="entry name" value="Ribosomal protein S5 domain 2-like"/>
    <property type="match status" value="1"/>
</dbReference>
<dbReference type="FunFam" id="3.90.1430.10:FF:000003">
    <property type="entry name" value="Elongation factor 2"/>
    <property type="match status" value="1"/>
</dbReference>
<evidence type="ECO:0000256" key="5">
    <source>
        <dbReference type="ARBA" id="ARBA00022768"/>
    </source>
</evidence>
<dbReference type="InterPro" id="IPR020568">
    <property type="entry name" value="Ribosomal_Su5_D2-typ_SF"/>
</dbReference>
<evidence type="ECO:0000256" key="6">
    <source>
        <dbReference type="ARBA" id="ARBA00022801"/>
    </source>
</evidence>
<protein>
    <recommendedName>
        <fullName evidence="2">Elongation factor 2</fullName>
    </recommendedName>
</protein>
<evidence type="ECO:0000256" key="8">
    <source>
        <dbReference type="ARBA" id="ARBA00023134"/>
    </source>
</evidence>
<keyword evidence="12" id="KW-1185">Reference proteome</keyword>
<evidence type="ECO:0000256" key="9">
    <source>
        <dbReference type="ARBA" id="ARBA00024731"/>
    </source>
</evidence>
<dbReference type="Pfam" id="PF14492">
    <property type="entry name" value="EFG_III"/>
    <property type="match status" value="1"/>
</dbReference>
<dbReference type="PROSITE" id="PS51722">
    <property type="entry name" value="G_TR_2"/>
    <property type="match status" value="1"/>
</dbReference>
<evidence type="ECO:0000256" key="1">
    <source>
        <dbReference type="ARBA" id="ARBA00004496"/>
    </source>
</evidence>
<dbReference type="FunFam" id="2.40.30.10:FF:000010">
    <property type="entry name" value="Translation elongation factor 2"/>
    <property type="match status" value="1"/>
</dbReference>
<dbReference type="InterPro" id="IPR005225">
    <property type="entry name" value="Small_GTP-bd"/>
</dbReference>
<evidence type="ECO:0000256" key="3">
    <source>
        <dbReference type="ARBA" id="ARBA00022490"/>
    </source>
</evidence>
<evidence type="ECO:0000256" key="7">
    <source>
        <dbReference type="ARBA" id="ARBA00022917"/>
    </source>
</evidence>
<dbReference type="Gene3D" id="3.30.70.240">
    <property type="match status" value="1"/>
</dbReference>
<keyword evidence="4" id="KW-0547">Nucleotide-binding</keyword>
<sequence>MENVTNIRNVSVIGQVNHGKSTLANTLASIAGIPTTPRVEGSCCSTVNDDNEKDYDITIKPVVFPLYFNVNEDDVGDIQQKSNGSAFMINLVDSPGHVDLLPEATAALGITDGALMVVDCIEGICHQTEVVLRQALIQRINPVIVINKIDHAIFLSHHSTEDLYQSFKQTVESVNTIVTIYGDKSLGDLMIHPEKGSVAFASGLQGWAFTIPLFADRYAKKFGVDRQKMAAKLWGDNYFNSATKKWTKQNTTADGKLLERAFNVFILDVIFKISNTVMNNTMDNVLAMLVKLQVELTPDEMELQGKPLLKTILNKYLPVGDVLMRMAVIHLPSPITAQQHRVNVLYEDHLDEECATGIRDCNPNGPLMLYVSRMVPSSDKRHFYALGRVFSGTVRYGLSVRIQGPGYVSKKKNDLFVKSIERVVLLTGAYVQPVESCPAGNIIGLLGIDQFLLQSGTITTSETAHNLKVIKTSVTPIVQITVESKDPSHMPKLVEGLKRLSKSDPSVHCYTSDTGEHIVASCGEIHLEDCLKDLEENCAQVPIQKSNPYIQYRETVTIESPDTVLAKSPNKHNRLFLRAAPLTEEVSRAIEDGTIHFNAEPKARAHVLSEKYEWDNTEARKIWSFGPNNSGPNVLVDMTKGVPYLQEIKDACRTAFQWVTRESVFAQEEMRACRFNVMDVCMFSDAIHRGSGQIIPTCRRAVFASMMISEPRFMEPMYLVDIRIPMDAMEVVYGIITTRRGQVLSEINCPRTTTSICRVQVYVPVAESFGLMSELREATGGQASVQSVFDHWKMMQFGMDHPDTQKLIMDIRERKGLKLEMPKLETFQDRL</sequence>
<dbReference type="GO" id="GO:0003746">
    <property type="term" value="F:translation elongation factor activity"/>
    <property type="evidence" value="ECO:0007669"/>
    <property type="project" value="UniProtKB-KW"/>
</dbReference>
<dbReference type="GO" id="GO:0005525">
    <property type="term" value="F:GTP binding"/>
    <property type="evidence" value="ECO:0007669"/>
    <property type="project" value="UniProtKB-KW"/>
</dbReference>
<evidence type="ECO:0000256" key="4">
    <source>
        <dbReference type="ARBA" id="ARBA00022741"/>
    </source>
</evidence>
<feature type="domain" description="Tr-type G" evidence="10">
    <location>
        <begin position="5"/>
        <end position="228"/>
    </location>
</feature>
<dbReference type="Gene3D" id="3.30.230.10">
    <property type="match status" value="1"/>
</dbReference>
<dbReference type="Gene3D" id="3.40.50.300">
    <property type="entry name" value="P-loop containing nucleotide triphosphate hydrolases"/>
    <property type="match status" value="1"/>
</dbReference>
<dbReference type="SUPFAM" id="SSF50447">
    <property type="entry name" value="Translation proteins"/>
    <property type="match status" value="1"/>
</dbReference>
<keyword evidence="3" id="KW-0963">Cytoplasm</keyword>
<organism evidence="11 12">
    <name type="scientific">Modicella reniformis</name>
    <dbReference type="NCBI Taxonomy" id="1440133"/>
    <lineage>
        <taxon>Eukaryota</taxon>
        <taxon>Fungi</taxon>
        <taxon>Fungi incertae sedis</taxon>
        <taxon>Mucoromycota</taxon>
        <taxon>Mortierellomycotina</taxon>
        <taxon>Mortierellomycetes</taxon>
        <taxon>Mortierellales</taxon>
        <taxon>Mortierellaceae</taxon>
        <taxon>Modicella</taxon>
    </lineage>
</organism>
<dbReference type="GO" id="GO:0005829">
    <property type="term" value="C:cytosol"/>
    <property type="evidence" value="ECO:0007669"/>
    <property type="project" value="TreeGrafter"/>
</dbReference>
<dbReference type="PANTHER" id="PTHR42908">
    <property type="entry name" value="TRANSLATION ELONGATION FACTOR-RELATED"/>
    <property type="match status" value="1"/>
</dbReference>
<reference evidence="11" key="1">
    <citation type="journal article" date="2020" name="Fungal Divers.">
        <title>Resolving the Mortierellaceae phylogeny through synthesis of multi-gene phylogenetics and phylogenomics.</title>
        <authorList>
            <person name="Vandepol N."/>
            <person name="Liber J."/>
            <person name="Desiro A."/>
            <person name="Na H."/>
            <person name="Kennedy M."/>
            <person name="Barry K."/>
            <person name="Grigoriev I.V."/>
            <person name="Miller A.N."/>
            <person name="O'Donnell K."/>
            <person name="Stajich J.E."/>
            <person name="Bonito G."/>
        </authorList>
    </citation>
    <scope>NUCLEOTIDE SEQUENCE</scope>
    <source>
        <strain evidence="11">MES-2147</strain>
    </source>
</reference>
<dbReference type="Pfam" id="PF03144">
    <property type="entry name" value="GTP_EFTU_D2"/>
    <property type="match status" value="1"/>
</dbReference>
<dbReference type="EMBL" id="JAAAHW010003575">
    <property type="protein sequence ID" value="KAF9982500.1"/>
    <property type="molecule type" value="Genomic_DNA"/>
</dbReference>
<dbReference type="FunFam" id="3.40.50.300:FF:000058">
    <property type="entry name" value="Translation elongation factor 2"/>
    <property type="match status" value="1"/>
</dbReference>
<dbReference type="Proteomes" id="UP000749646">
    <property type="component" value="Unassembled WGS sequence"/>
</dbReference>
<dbReference type="GO" id="GO:1990904">
    <property type="term" value="C:ribonucleoprotein complex"/>
    <property type="evidence" value="ECO:0007669"/>
    <property type="project" value="TreeGrafter"/>
</dbReference>
<accession>A0A9P6M9G5</accession>
<dbReference type="AlphaFoldDB" id="A0A9P6M9G5"/>
<dbReference type="SUPFAM" id="SSF52540">
    <property type="entry name" value="P-loop containing nucleoside triphosphate hydrolases"/>
    <property type="match status" value="1"/>
</dbReference>
<keyword evidence="8" id="KW-0342">GTP-binding</keyword>
<keyword evidence="5 11" id="KW-0251">Elongation factor</keyword>